<evidence type="ECO:0000256" key="1">
    <source>
        <dbReference type="ARBA" id="ARBA00001946"/>
    </source>
</evidence>
<keyword evidence="8" id="KW-0460">Magnesium</keyword>
<keyword evidence="6" id="KW-0227">DNA damage</keyword>
<protein>
    <recommendedName>
        <fullName evidence="11">8-oxo-dGTP diphosphatase</fullName>
        <ecNumber evidence="11">3.6.1.55</ecNumber>
    </recommendedName>
</protein>
<evidence type="ECO:0000259" key="13">
    <source>
        <dbReference type="PROSITE" id="PS51462"/>
    </source>
</evidence>
<evidence type="ECO:0000256" key="6">
    <source>
        <dbReference type="ARBA" id="ARBA00022763"/>
    </source>
</evidence>
<reference evidence="14 15" key="1">
    <citation type="submission" date="2016-01" db="EMBL/GenBank/DDBJ databases">
        <authorList>
            <person name="McClelland M."/>
            <person name="Jain A."/>
            <person name="Saraogi P."/>
            <person name="Mendelson R."/>
            <person name="Westerman R."/>
            <person name="SanMiguel P."/>
            <person name="Csonka L."/>
        </authorList>
    </citation>
    <scope>NUCLEOTIDE SEQUENCE [LARGE SCALE GENOMIC DNA]</scope>
    <source>
        <strain evidence="14 15">PE8-15</strain>
    </source>
</reference>
<dbReference type="PROSITE" id="PS51462">
    <property type="entry name" value="NUDIX"/>
    <property type="match status" value="1"/>
</dbReference>
<dbReference type="InterPro" id="IPR020476">
    <property type="entry name" value="Nudix_hydrolase"/>
</dbReference>
<evidence type="ECO:0000256" key="3">
    <source>
        <dbReference type="ARBA" id="ARBA00022457"/>
    </source>
</evidence>
<keyword evidence="5" id="KW-0479">Metal-binding</keyword>
<evidence type="ECO:0000256" key="9">
    <source>
        <dbReference type="ARBA" id="ARBA00023204"/>
    </source>
</evidence>
<organism evidence="14 15">
    <name type="scientific">Bacillus mycoides</name>
    <dbReference type="NCBI Taxonomy" id="1405"/>
    <lineage>
        <taxon>Bacteria</taxon>
        <taxon>Bacillati</taxon>
        <taxon>Bacillota</taxon>
        <taxon>Bacilli</taxon>
        <taxon>Bacillales</taxon>
        <taxon>Bacillaceae</taxon>
        <taxon>Bacillus</taxon>
        <taxon>Bacillus cereus group</taxon>
    </lineage>
</organism>
<gene>
    <name evidence="14" type="ORF">AWW70_19240</name>
</gene>
<evidence type="ECO:0000313" key="15">
    <source>
        <dbReference type="Proteomes" id="UP000065797"/>
    </source>
</evidence>
<evidence type="ECO:0000256" key="11">
    <source>
        <dbReference type="ARBA" id="ARBA00038905"/>
    </source>
</evidence>
<evidence type="ECO:0000256" key="10">
    <source>
        <dbReference type="ARBA" id="ARBA00035861"/>
    </source>
</evidence>
<dbReference type="EMBL" id="LRPH01000070">
    <property type="protein sequence ID" value="KWU58971.1"/>
    <property type="molecule type" value="Genomic_DNA"/>
</dbReference>
<dbReference type="EC" id="3.6.1.55" evidence="11"/>
<comment type="catalytic activity">
    <reaction evidence="10">
        <text>8-oxo-dGTP + H2O = 8-oxo-dGMP + diphosphate + H(+)</text>
        <dbReference type="Rhea" id="RHEA:31575"/>
        <dbReference type="ChEBI" id="CHEBI:15377"/>
        <dbReference type="ChEBI" id="CHEBI:15378"/>
        <dbReference type="ChEBI" id="CHEBI:33019"/>
        <dbReference type="ChEBI" id="CHEBI:63224"/>
        <dbReference type="ChEBI" id="CHEBI:77896"/>
        <dbReference type="EC" id="3.6.1.55"/>
    </reaction>
</comment>
<dbReference type="GO" id="GO:0006281">
    <property type="term" value="P:DNA repair"/>
    <property type="evidence" value="ECO:0007669"/>
    <property type="project" value="UniProtKB-KW"/>
</dbReference>
<dbReference type="PROSITE" id="PS00893">
    <property type="entry name" value="NUDIX_BOX"/>
    <property type="match status" value="1"/>
</dbReference>
<dbReference type="SUPFAM" id="SSF55811">
    <property type="entry name" value="Nudix"/>
    <property type="match status" value="1"/>
</dbReference>
<dbReference type="RefSeq" id="WP_060750996.1">
    <property type="nucleotide sequence ID" value="NZ_LRPH01000070.1"/>
</dbReference>
<accession>A0A109G2D2</accession>
<name>A0A109G2D2_BACMY</name>
<sequence>MKKKVSVVGAVIFNEKNEILCALRSPKMSLPNYWEFPGGKINEGEMPQEALVREIKEELGCLIAVGEKIEEVDHEYENIIVHLATYKAYIESGIPKALEHAELIWVHVNNLLGLKWAPADLPTVGVLCLKFKN</sequence>
<dbReference type="InterPro" id="IPR020084">
    <property type="entry name" value="NUDIX_hydrolase_CS"/>
</dbReference>
<keyword evidence="9" id="KW-0234">DNA repair</keyword>
<dbReference type="PANTHER" id="PTHR47707:SF1">
    <property type="entry name" value="NUDIX HYDROLASE FAMILY PROTEIN"/>
    <property type="match status" value="1"/>
</dbReference>
<proteinExistence type="inferred from homology"/>
<dbReference type="CDD" id="cd03425">
    <property type="entry name" value="NUDIX_MutT_NudA_like"/>
    <property type="match status" value="1"/>
</dbReference>
<dbReference type="GO" id="GO:0006260">
    <property type="term" value="P:DNA replication"/>
    <property type="evidence" value="ECO:0007669"/>
    <property type="project" value="UniProtKB-KW"/>
</dbReference>
<dbReference type="InterPro" id="IPR047127">
    <property type="entry name" value="MutT-like"/>
</dbReference>
<keyword evidence="3" id="KW-0515">Mutator protein</keyword>
<evidence type="ECO:0000256" key="12">
    <source>
        <dbReference type="RuleBase" id="RU003476"/>
    </source>
</evidence>
<dbReference type="GO" id="GO:0035539">
    <property type="term" value="F:8-oxo-7,8-dihydrodeoxyguanosine triphosphate pyrophosphatase activity"/>
    <property type="evidence" value="ECO:0007669"/>
    <property type="project" value="UniProtKB-EC"/>
</dbReference>
<dbReference type="GO" id="GO:0046872">
    <property type="term" value="F:metal ion binding"/>
    <property type="evidence" value="ECO:0007669"/>
    <property type="project" value="UniProtKB-KW"/>
</dbReference>
<dbReference type="PRINTS" id="PR00502">
    <property type="entry name" value="NUDIXFAMILY"/>
</dbReference>
<comment type="cofactor">
    <cofactor evidence="1">
        <name>Mg(2+)</name>
        <dbReference type="ChEBI" id="CHEBI:18420"/>
    </cofactor>
</comment>
<dbReference type="Pfam" id="PF00293">
    <property type="entry name" value="NUDIX"/>
    <property type="match status" value="1"/>
</dbReference>
<dbReference type="InterPro" id="IPR000086">
    <property type="entry name" value="NUDIX_hydrolase_dom"/>
</dbReference>
<keyword evidence="4" id="KW-0235">DNA replication</keyword>
<dbReference type="GO" id="GO:0044715">
    <property type="term" value="F:8-oxo-dGDP phosphatase activity"/>
    <property type="evidence" value="ECO:0007669"/>
    <property type="project" value="TreeGrafter"/>
</dbReference>
<dbReference type="GO" id="GO:0044716">
    <property type="term" value="F:8-oxo-GDP phosphatase activity"/>
    <property type="evidence" value="ECO:0007669"/>
    <property type="project" value="TreeGrafter"/>
</dbReference>
<dbReference type="AlphaFoldDB" id="A0A109G2D2"/>
<comment type="similarity">
    <text evidence="2 12">Belongs to the Nudix hydrolase family.</text>
</comment>
<dbReference type="Gene3D" id="3.90.79.10">
    <property type="entry name" value="Nucleoside Triphosphate Pyrophosphohydrolase"/>
    <property type="match status" value="1"/>
</dbReference>
<feature type="domain" description="Nudix hydrolase" evidence="13">
    <location>
        <begin position="3"/>
        <end position="128"/>
    </location>
</feature>
<dbReference type="PANTHER" id="PTHR47707">
    <property type="entry name" value="8-OXO-DGTP DIPHOSPHATASE"/>
    <property type="match status" value="1"/>
</dbReference>
<keyword evidence="7 12" id="KW-0378">Hydrolase</keyword>
<evidence type="ECO:0000256" key="2">
    <source>
        <dbReference type="ARBA" id="ARBA00005582"/>
    </source>
</evidence>
<evidence type="ECO:0000313" key="14">
    <source>
        <dbReference type="EMBL" id="KWU58971.1"/>
    </source>
</evidence>
<dbReference type="GO" id="GO:0008413">
    <property type="term" value="F:8-oxo-7,8-dihydroguanosine triphosphate pyrophosphatase activity"/>
    <property type="evidence" value="ECO:0007669"/>
    <property type="project" value="TreeGrafter"/>
</dbReference>
<comment type="caution">
    <text evidence="14">The sequence shown here is derived from an EMBL/GenBank/DDBJ whole genome shotgun (WGS) entry which is preliminary data.</text>
</comment>
<dbReference type="InterPro" id="IPR015797">
    <property type="entry name" value="NUDIX_hydrolase-like_dom_sf"/>
</dbReference>
<evidence type="ECO:0000256" key="4">
    <source>
        <dbReference type="ARBA" id="ARBA00022705"/>
    </source>
</evidence>
<evidence type="ECO:0000256" key="8">
    <source>
        <dbReference type="ARBA" id="ARBA00022842"/>
    </source>
</evidence>
<dbReference type="Proteomes" id="UP000065797">
    <property type="component" value="Unassembled WGS sequence"/>
</dbReference>
<evidence type="ECO:0000256" key="7">
    <source>
        <dbReference type="ARBA" id="ARBA00022801"/>
    </source>
</evidence>
<evidence type="ECO:0000256" key="5">
    <source>
        <dbReference type="ARBA" id="ARBA00022723"/>
    </source>
</evidence>